<dbReference type="GO" id="GO:0030163">
    <property type="term" value="P:protein catabolic process"/>
    <property type="evidence" value="ECO:0007669"/>
    <property type="project" value="UniProtKB-UniRule"/>
</dbReference>
<comment type="function">
    <text evidence="4">Functions in the N-end rule pathway of protein degradation where it conjugates Leu, Phe and, less efficiently, Met from aminoacyl-tRNAs to the N-termini of proteins containing an N-terminal arginine or lysine.</text>
</comment>
<dbReference type="InterPro" id="IPR004616">
    <property type="entry name" value="Leu/Phe-tRNA_Trfase"/>
</dbReference>
<evidence type="ECO:0000313" key="5">
    <source>
        <dbReference type="EMBL" id="PZP55389.1"/>
    </source>
</evidence>
<keyword evidence="1 4" id="KW-0963">Cytoplasm</keyword>
<dbReference type="SUPFAM" id="SSF55729">
    <property type="entry name" value="Acyl-CoA N-acyltransferases (Nat)"/>
    <property type="match status" value="1"/>
</dbReference>
<comment type="similarity">
    <text evidence="4">Belongs to the L/F-transferase family.</text>
</comment>
<comment type="catalytic activity">
    <reaction evidence="4">
        <text>N-terminal L-arginyl-[protein] + L-leucyl-tRNA(Leu) = N-terminal L-leucyl-L-arginyl-[protein] + tRNA(Leu) + H(+)</text>
        <dbReference type="Rhea" id="RHEA:50416"/>
        <dbReference type="Rhea" id="RHEA-COMP:9613"/>
        <dbReference type="Rhea" id="RHEA-COMP:9622"/>
        <dbReference type="Rhea" id="RHEA-COMP:12672"/>
        <dbReference type="Rhea" id="RHEA-COMP:12673"/>
        <dbReference type="ChEBI" id="CHEBI:15378"/>
        <dbReference type="ChEBI" id="CHEBI:64719"/>
        <dbReference type="ChEBI" id="CHEBI:78442"/>
        <dbReference type="ChEBI" id="CHEBI:78494"/>
        <dbReference type="ChEBI" id="CHEBI:133044"/>
        <dbReference type="EC" id="2.3.2.6"/>
    </reaction>
</comment>
<evidence type="ECO:0000256" key="1">
    <source>
        <dbReference type="ARBA" id="ARBA00022490"/>
    </source>
</evidence>
<dbReference type="InterPro" id="IPR042203">
    <property type="entry name" value="Leu/Phe-tRNA_Trfase_C"/>
</dbReference>
<proteinExistence type="inferred from homology"/>
<keyword evidence="3 4" id="KW-0012">Acyltransferase</keyword>
<evidence type="ECO:0000256" key="2">
    <source>
        <dbReference type="ARBA" id="ARBA00022679"/>
    </source>
</evidence>
<dbReference type="EMBL" id="QFOT01000072">
    <property type="protein sequence ID" value="PZP55389.1"/>
    <property type="molecule type" value="Genomic_DNA"/>
</dbReference>
<evidence type="ECO:0000256" key="4">
    <source>
        <dbReference type="HAMAP-Rule" id="MF_00688"/>
    </source>
</evidence>
<name>A0A2W5HNM9_9BACT</name>
<evidence type="ECO:0000256" key="3">
    <source>
        <dbReference type="ARBA" id="ARBA00023315"/>
    </source>
</evidence>
<sequence>MRIVAIAKADISAEQLLNIYKSGLFPMAESAEECDMDICQPTMRSILPIETLHVSKSLRKKVLREEFQIRINTSFPEVVDACAAFTDSRHVTWINSSIKRLFNQLHDMGHAHSVEAWKDGHLVGGLYGLQIGSAFCGESMFSRTADASKAALVHLCARLSATGFTLLDSQLPNPHLDQFGQDMIPQQEYMKRLEAALKNDRNFLSVAVTEKELVHRYLSPN</sequence>
<gene>
    <name evidence="4" type="primary">aat</name>
    <name evidence="5" type="ORF">DI586_07065</name>
</gene>
<comment type="caution">
    <text evidence="5">The sequence shown here is derived from an EMBL/GenBank/DDBJ whole genome shotgun (WGS) entry which is preliminary data.</text>
</comment>
<dbReference type="Gene3D" id="3.40.630.70">
    <property type="entry name" value="Leucyl/phenylalanyl-tRNA-protein transferase, C-terminal domain"/>
    <property type="match status" value="1"/>
</dbReference>
<dbReference type="PANTHER" id="PTHR30098:SF2">
    <property type="entry name" value="LEUCYL_PHENYLALANYL-TRNA--PROTEIN TRANSFERASE"/>
    <property type="match status" value="1"/>
</dbReference>
<dbReference type="Proteomes" id="UP000249739">
    <property type="component" value="Unassembled WGS sequence"/>
</dbReference>
<dbReference type="EC" id="2.3.2.6" evidence="4"/>
<dbReference type="GO" id="GO:0008914">
    <property type="term" value="F:leucyl-tRNA--protein transferase activity"/>
    <property type="evidence" value="ECO:0007669"/>
    <property type="project" value="UniProtKB-UniRule"/>
</dbReference>
<evidence type="ECO:0000313" key="6">
    <source>
        <dbReference type="Proteomes" id="UP000249739"/>
    </source>
</evidence>
<reference evidence="5 6" key="1">
    <citation type="submission" date="2017-08" db="EMBL/GenBank/DDBJ databases">
        <title>Infants hospitalized years apart are colonized by the same room-sourced microbial strains.</title>
        <authorList>
            <person name="Brooks B."/>
            <person name="Olm M.R."/>
            <person name="Firek B.A."/>
            <person name="Baker R."/>
            <person name="Thomas B.C."/>
            <person name="Morowitz M.J."/>
            <person name="Banfield J.F."/>
        </authorList>
    </citation>
    <scope>NUCLEOTIDE SEQUENCE [LARGE SCALE GENOMIC DNA]</scope>
    <source>
        <strain evidence="5">S2_006_000_R2_64</strain>
    </source>
</reference>
<dbReference type="PANTHER" id="PTHR30098">
    <property type="entry name" value="LEUCYL/PHENYLALANYL-TRNA--PROTEIN TRANSFERASE"/>
    <property type="match status" value="1"/>
</dbReference>
<keyword evidence="2 4" id="KW-0808">Transferase</keyword>
<dbReference type="GO" id="GO:0005737">
    <property type="term" value="C:cytoplasm"/>
    <property type="evidence" value="ECO:0007669"/>
    <property type="project" value="UniProtKB-SubCell"/>
</dbReference>
<dbReference type="NCBIfam" id="TIGR00667">
    <property type="entry name" value="aat"/>
    <property type="match status" value="1"/>
</dbReference>
<comment type="subcellular location">
    <subcellularLocation>
        <location evidence="4">Cytoplasm</location>
    </subcellularLocation>
</comment>
<dbReference type="AlphaFoldDB" id="A0A2W5HNM9"/>
<protein>
    <recommendedName>
        <fullName evidence="4">Leucyl/phenylalanyl-tRNA--protein transferase</fullName>
        <ecNumber evidence="4">2.3.2.6</ecNumber>
    </recommendedName>
    <alternativeName>
        <fullName evidence="4">L/F-transferase</fullName>
    </alternativeName>
    <alternativeName>
        <fullName evidence="4">Leucyltransferase</fullName>
    </alternativeName>
    <alternativeName>
        <fullName evidence="4">Phenyalanyltransferase</fullName>
    </alternativeName>
</protein>
<organism evidence="5 6">
    <name type="scientific">Micavibrio aeruginosavorus</name>
    <dbReference type="NCBI Taxonomy" id="349221"/>
    <lineage>
        <taxon>Bacteria</taxon>
        <taxon>Pseudomonadati</taxon>
        <taxon>Bdellovibrionota</taxon>
        <taxon>Bdellovibrionia</taxon>
        <taxon>Bdellovibrionales</taxon>
        <taxon>Pseudobdellovibrionaceae</taxon>
        <taxon>Micavibrio</taxon>
    </lineage>
</organism>
<comment type="catalytic activity">
    <reaction evidence="4">
        <text>N-terminal L-lysyl-[protein] + L-leucyl-tRNA(Leu) = N-terminal L-leucyl-L-lysyl-[protein] + tRNA(Leu) + H(+)</text>
        <dbReference type="Rhea" id="RHEA:12340"/>
        <dbReference type="Rhea" id="RHEA-COMP:9613"/>
        <dbReference type="Rhea" id="RHEA-COMP:9622"/>
        <dbReference type="Rhea" id="RHEA-COMP:12670"/>
        <dbReference type="Rhea" id="RHEA-COMP:12671"/>
        <dbReference type="ChEBI" id="CHEBI:15378"/>
        <dbReference type="ChEBI" id="CHEBI:65249"/>
        <dbReference type="ChEBI" id="CHEBI:78442"/>
        <dbReference type="ChEBI" id="CHEBI:78494"/>
        <dbReference type="ChEBI" id="CHEBI:133043"/>
        <dbReference type="EC" id="2.3.2.6"/>
    </reaction>
</comment>
<comment type="catalytic activity">
    <reaction evidence="4">
        <text>L-phenylalanyl-tRNA(Phe) + an N-terminal L-alpha-aminoacyl-[protein] = an N-terminal L-phenylalanyl-L-alpha-aminoacyl-[protein] + tRNA(Phe)</text>
        <dbReference type="Rhea" id="RHEA:43632"/>
        <dbReference type="Rhea" id="RHEA-COMP:9668"/>
        <dbReference type="Rhea" id="RHEA-COMP:9699"/>
        <dbReference type="Rhea" id="RHEA-COMP:10636"/>
        <dbReference type="Rhea" id="RHEA-COMP:10637"/>
        <dbReference type="ChEBI" id="CHEBI:78442"/>
        <dbReference type="ChEBI" id="CHEBI:78531"/>
        <dbReference type="ChEBI" id="CHEBI:78597"/>
        <dbReference type="ChEBI" id="CHEBI:83561"/>
        <dbReference type="EC" id="2.3.2.6"/>
    </reaction>
</comment>
<dbReference type="Pfam" id="PF03588">
    <property type="entry name" value="Leu_Phe_trans"/>
    <property type="match status" value="1"/>
</dbReference>
<accession>A0A2W5HNM9</accession>
<dbReference type="HAMAP" id="MF_00688">
    <property type="entry name" value="Leu_Phe_trans"/>
    <property type="match status" value="1"/>
</dbReference>
<dbReference type="InterPro" id="IPR016181">
    <property type="entry name" value="Acyl_CoA_acyltransferase"/>
</dbReference>